<sequence length="427" mass="46319">MEQLTLQPISKVNGTVNLPGSKSISNRALLLAALSKGTTCLTNLLDSDDIRHMLKALAKLDVKYHLSDDKTECKIEGLGGAFNTSKSMELFLGNAGTVMRPLTAILCLGQGEYILTGDSRMKKRPIGHLVDALKAVGANVIYLENEHYPSLKIVGKSISGGSIEVDGSISSQFLTAFLMTAPLFDGDTEIHVKGDLVSKPYIDITLHIMAQFGVNVENHNYKVFQLQGNQTYLAPGGFFIEGDASSASYFLAAGAIKGGEVKVTGIGKNSIQGDVRFADALAEMGAKIEWSDDYIVVRCGELKAVELDCNHIPDAAMTMATTALFAKGTTVIRNVYNWRIKETDRLSAMATELRKVGAVVEEGEDYITITLIDNVKHAIINTYDDHRMAMCFSLVALSDTPVTINDPACTSKTFPGYFEKLESLAER</sequence>
<keyword evidence="4 8" id="KW-0028">Amino-acid biosynthesis</keyword>
<comment type="function">
    <text evidence="8">Catalyzes the transfer of the enolpyruvyl moiety of phosphoenolpyruvate (PEP) to the 5-hydroxyl of shikimate-3-phosphate (S3P) to produce enolpyruvyl shikimate-3-phosphate and inorganic phosphate.</text>
</comment>
<dbReference type="SUPFAM" id="SSF55205">
    <property type="entry name" value="EPT/RTPC-like"/>
    <property type="match status" value="1"/>
</dbReference>
<dbReference type="PROSITE" id="PS00104">
    <property type="entry name" value="EPSP_SYNTHASE_1"/>
    <property type="match status" value="1"/>
</dbReference>
<dbReference type="OrthoDB" id="9809920at2"/>
<dbReference type="GO" id="GO:0003866">
    <property type="term" value="F:3-phosphoshikimate 1-carboxyvinyltransferase activity"/>
    <property type="evidence" value="ECO:0007669"/>
    <property type="project" value="UniProtKB-UniRule"/>
</dbReference>
<reference evidence="11" key="1">
    <citation type="submission" date="2017-04" db="EMBL/GenBank/DDBJ databases">
        <title>Genome evolution of the luminous symbionts of deep sea anglerfish.</title>
        <authorList>
            <person name="Hendry T.A."/>
        </authorList>
    </citation>
    <scope>NUCLEOTIDE SEQUENCE [LARGE SCALE GENOMIC DNA]</scope>
</reference>
<dbReference type="GO" id="GO:0008652">
    <property type="term" value="P:amino acid biosynthetic process"/>
    <property type="evidence" value="ECO:0007669"/>
    <property type="project" value="UniProtKB-KW"/>
</dbReference>
<evidence type="ECO:0000256" key="5">
    <source>
        <dbReference type="ARBA" id="ARBA00022679"/>
    </source>
</evidence>
<feature type="binding site" evidence="8">
    <location>
        <position position="27"/>
    </location>
    <ligand>
        <name>3-phosphoshikimate</name>
        <dbReference type="ChEBI" id="CHEBI:145989"/>
    </ligand>
</feature>
<evidence type="ECO:0000313" key="10">
    <source>
        <dbReference type="EMBL" id="ATF09929.1"/>
    </source>
</evidence>
<evidence type="ECO:0000256" key="4">
    <source>
        <dbReference type="ARBA" id="ARBA00022605"/>
    </source>
</evidence>
<comment type="similarity">
    <text evidence="2 8">Belongs to the EPSP synthase family.</text>
</comment>
<evidence type="ECO:0000256" key="6">
    <source>
        <dbReference type="ARBA" id="ARBA00023141"/>
    </source>
</evidence>
<feature type="binding site" evidence="8">
    <location>
        <position position="23"/>
    </location>
    <ligand>
        <name>3-phosphoshikimate</name>
        <dbReference type="ChEBI" id="CHEBI:145989"/>
    </ligand>
</feature>
<dbReference type="EC" id="2.5.1.19" evidence="8"/>
<organism evidence="10 11">
    <name type="scientific">Candidatus Enterovibrio altilux</name>
    <dbReference type="NCBI Taxonomy" id="1927128"/>
    <lineage>
        <taxon>Bacteria</taxon>
        <taxon>Pseudomonadati</taxon>
        <taxon>Pseudomonadota</taxon>
        <taxon>Gammaproteobacteria</taxon>
        <taxon>Vibrionales</taxon>
        <taxon>Vibrionaceae</taxon>
        <taxon>Enterovibrio</taxon>
    </lineage>
</organism>
<dbReference type="FunFam" id="3.65.10.10:FF:000003">
    <property type="entry name" value="3-phosphoshikimate 1-carboxyvinyltransferase"/>
    <property type="match status" value="1"/>
</dbReference>
<feature type="binding site" evidence="8">
    <location>
        <position position="314"/>
    </location>
    <ligand>
        <name>3-phosphoshikimate</name>
        <dbReference type="ChEBI" id="CHEBI:145989"/>
    </ligand>
</feature>
<feature type="binding site" evidence="8">
    <location>
        <position position="170"/>
    </location>
    <ligand>
        <name>3-phosphoshikimate</name>
        <dbReference type="ChEBI" id="CHEBI:145989"/>
    </ligand>
</feature>
<evidence type="ECO:0000256" key="8">
    <source>
        <dbReference type="HAMAP-Rule" id="MF_00210"/>
    </source>
</evidence>
<feature type="binding site" evidence="8">
    <location>
        <position position="198"/>
    </location>
    <ligand>
        <name>3-phosphoshikimate</name>
        <dbReference type="ChEBI" id="CHEBI:145989"/>
    </ligand>
</feature>
<dbReference type="RefSeq" id="WP_096619428.1">
    <property type="nucleotide sequence ID" value="NZ_CP020660.1"/>
</dbReference>
<feature type="binding site" evidence="8">
    <location>
        <position position="124"/>
    </location>
    <ligand>
        <name>phosphoenolpyruvate</name>
        <dbReference type="ChEBI" id="CHEBI:58702"/>
    </ligand>
</feature>
<keyword evidence="5 8" id="KW-0808">Transferase</keyword>
<dbReference type="NCBIfam" id="TIGR01356">
    <property type="entry name" value="aroA"/>
    <property type="match status" value="1"/>
</dbReference>
<dbReference type="InterPro" id="IPR036968">
    <property type="entry name" value="Enolpyruvate_Tfrase_sf"/>
</dbReference>
<feature type="binding site" evidence="8">
    <location>
        <position position="345"/>
    </location>
    <ligand>
        <name>phosphoenolpyruvate</name>
        <dbReference type="ChEBI" id="CHEBI:58702"/>
    </ligand>
</feature>
<keyword evidence="3 8" id="KW-0963">Cytoplasm</keyword>
<dbReference type="InterPro" id="IPR001986">
    <property type="entry name" value="Enolpyruvate_Tfrase_dom"/>
</dbReference>
<keyword evidence="6 8" id="KW-0057">Aromatic amino acid biosynthesis</keyword>
<dbReference type="Proteomes" id="UP000218160">
    <property type="component" value="Chromosome 1"/>
</dbReference>
<dbReference type="PIRSF" id="PIRSF000505">
    <property type="entry name" value="EPSPS"/>
    <property type="match status" value="1"/>
</dbReference>
<feature type="binding site" evidence="8">
    <location>
        <position position="172"/>
    </location>
    <ligand>
        <name>3-phosphoshikimate</name>
        <dbReference type="ChEBI" id="CHEBI:145989"/>
    </ligand>
</feature>
<dbReference type="Pfam" id="PF00275">
    <property type="entry name" value="EPSP_synthase"/>
    <property type="match status" value="1"/>
</dbReference>
<comment type="subcellular location">
    <subcellularLocation>
        <location evidence="8">Cytoplasm</location>
    </subcellularLocation>
</comment>
<dbReference type="GO" id="GO:0009073">
    <property type="term" value="P:aromatic amino acid family biosynthetic process"/>
    <property type="evidence" value="ECO:0007669"/>
    <property type="project" value="UniProtKB-KW"/>
</dbReference>
<dbReference type="Gene3D" id="3.65.10.10">
    <property type="entry name" value="Enolpyruvate transferase domain"/>
    <property type="match status" value="2"/>
</dbReference>
<keyword evidence="11" id="KW-1185">Reference proteome</keyword>
<accession>A0A291BA82</accession>
<feature type="binding site" evidence="8">
    <location>
        <position position="96"/>
    </location>
    <ligand>
        <name>phosphoenolpyruvate</name>
        <dbReference type="ChEBI" id="CHEBI:58702"/>
    </ligand>
</feature>
<evidence type="ECO:0000256" key="2">
    <source>
        <dbReference type="ARBA" id="ARBA00009948"/>
    </source>
</evidence>
<dbReference type="PANTHER" id="PTHR21090:SF5">
    <property type="entry name" value="PENTAFUNCTIONAL AROM POLYPEPTIDE"/>
    <property type="match status" value="1"/>
</dbReference>
<feature type="binding site" evidence="8">
    <location>
        <position position="172"/>
    </location>
    <ligand>
        <name>phosphoenolpyruvate</name>
        <dbReference type="ChEBI" id="CHEBI:58702"/>
    </ligand>
</feature>
<comment type="pathway">
    <text evidence="1 8">Metabolic intermediate biosynthesis; chorismate biosynthesis; chorismate from D-erythrose 4-phosphate and phosphoenolpyruvate: step 6/7.</text>
</comment>
<dbReference type="InterPro" id="IPR006264">
    <property type="entry name" value="EPSP_synthase"/>
</dbReference>
<gene>
    <name evidence="8" type="primary">aroA</name>
    <name evidence="10" type="ORF">BTN50_1453</name>
</gene>
<dbReference type="GO" id="GO:0005737">
    <property type="term" value="C:cytoplasm"/>
    <property type="evidence" value="ECO:0007669"/>
    <property type="project" value="UniProtKB-SubCell"/>
</dbReference>
<feature type="binding site" evidence="8">
    <location>
        <position position="412"/>
    </location>
    <ligand>
        <name>phosphoenolpyruvate</name>
        <dbReference type="ChEBI" id="CHEBI:58702"/>
    </ligand>
</feature>
<dbReference type="FunFam" id="3.65.10.10:FF:000004">
    <property type="entry name" value="3-phosphoshikimate 1-carboxyvinyltransferase"/>
    <property type="match status" value="1"/>
</dbReference>
<protein>
    <recommendedName>
        <fullName evidence="8">3-phosphoshikimate 1-carboxyvinyltransferase</fullName>
        <ecNumber evidence="8">2.5.1.19</ecNumber>
    </recommendedName>
    <alternativeName>
        <fullName evidence="8">5-enolpyruvylshikimate-3-phosphate synthase</fullName>
        <shortName evidence="8">EPSP synthase</shortName>
        <shortName evidence="8">EPSPS</shortName>
    </alternativeName>
</protein>
<feature type="binding site" evidence="8">
    <location>
        <position position="22"/>
    </location>
    <ligand>
        <name>phosphoenolpyruvate</name>
        <dbReference type="ChEBI" id="CHEBI:58702"/>
    </ligand>
</feature>
<feature type="domain" description="Enolpyruvate transferase" evidence="9">
    <location>
        <begin position="7"/>
        <end position="421"/>
    </location>
</feature>
<dbReference type="KEGG" id="elux:BTN50_1453"/>
<dbReference type="UniPathway" id="UPA00053">
    <property type="reaction ID" value="UER00089"/>
</dbReference>
<dbReference type="EMBL" id="CP020660">
    <property type="protein sequence ID" value="ATF09929.1"/>
    <property type="molecule type" value="Genomic_DNA"/>
</dbReference>
<feature type="binding site" evidence="8">
    <location>
        <position position="337"/>
    </location>
    <ligand>
        <name>3-phosphoshikimate</name>
        <dbReference type="ChEBI" id="CHEBI:145989"/>
    </ligand>
</feature>
<comment type="catalytic activity">
    <reaction evidence="7">
        <text>3-phosphoshikimate + phosphoenolpyruvate = 5-O-(1-carboxyvinyl)-3-phosphoshikimate + phosphate</text>
        <dbReference type="Rhea" id="RHEA:21256"/>
        <dbReference type="ChEBI" id="CHEBI:43474"/>
        <dbReference type="ChEBI" id="CHEBI:57701"/>
        <dbReference type="ChEBI" id="CHEBI:58702"/>
        <dbReference type="ChEBI" id="CHEBI:145989"/>
        <dbReference type="EC" id="2.5.1.19"/>
    </reaction>
    <physiologicalReaction direction="left-to-right" evidence="7">
        <dbReference type="Rhea" id="RHEA:21257"/>
    </physiologicalReaction>
</comment>
<feature type="binding site" evidence="8">
    <location>
        <position position="387"/>
    </location>
    <ligand>
        <name>phosphoenolpyruvate</name>
        <dbReference type="ChEBI" id="CHEBI:58702"/>
    </ligand>
</feature>
<dbReference type="GO" id="GO:0009423">
    <property type="term" value="P:chorismate biosynthetic process"/>
    <property type="evidence" value="ECO:0007669"/>
    <property type="project" value="UniProtKB-UniRule"/>
</dbReference>
<evidence type="ECO:0000313" key="11">
    <source>
        <dbReference type="Proteomes" id="UP000218160"/>
    </source>
</evidence>
<dbReference type="PROSITE" id="PS00885">
    <property type="entry name" value="EPSP_SYNTHASE_2"/>
    <property type="match status" value="1"/>
</dbReference>
<dbReference type="InterPro" id="IPR013792">
    <property type="entry name" value="RNA3'P_cycl/enolpyr_Trfase_a/b"/>
</dbReference>
<proteinExistence type="inferred from homology"/>
<dbReference type="HAMAP" id="MF_00210">
    <property type="entry name" value="EPSP_synth"/>
    <property type="match status" value="1"/>
</dbReference>
<dbReference type="AlphaFoldDB" id="A0A291BA82"/>
<feature type="binding site" evidence="8">
    <location>
        <position position="341"/>
    </location>
    <ligand>
        <name>3-phosphoshikimate</name>
        <dbReference type="ChEBI" id="CHEBI:145989"/>
    </ligand>
</feature>
<evidence type="ECO:0000256" key="7">
    <source>
        <dbReference type="ARBA" id="ARBA00044633"/>
    </source>
</evidence>
<feature type="binding site" evidence="8">
    <location>
        <position position="171"/>
    </location>
    <ligand>
        <name>3-phosphoshikimate</name>
        <dbReference type="ChEBI" id="CHEBI:145989"/>
    </ligand>
</feature>
<feature type="active site" description="Proton acceptor" evidence="8">
    <location>
        <position position="314"/>
    </location>
</feature>
<evidence type="ECO:0000256" key="1">
    <source>
        <dbReference type="ARBA" id="ARBA00004811"/>
    </source>
</evidence>
<comment type="subunit">
    <text evidence="8">Monomer.</text>
</comment>
<evidence type="ECO:0000259" key="9">
    <source>
        <dbReference type="Pfam" id="PF00275"/>
    </source>
</evidence>
<feature type="binding site" evidence="8">
    <location>
        <position position="22"/>
    </location>
    <ligand>
        <name>3-phosphoshikimate</name>
        <dbReference type="ChEBI" id="CHEBI:145989"/>
    </ligand>
</feature>
<dbReference type="CDD" id="cd01556">
    <property type="entry name" value="EPSP_synthase"/>
    <property type="match status" value="1"/>
</dbReference>
<dbReference type="PANTHER" id="PTHR21090">
    <property type="entry name" value="AROM/DEHYDROQUINATE SYNTHASE"/>
    <property type="match status" value="1"/>
</dbReference>
<name>A0A291BA82_9GAMM</name>
<evidence type="ECO:0000256" key="3">
    <source>
        <dbReference type="ARBA" id="ARBA00022490"/>
    </source>
</evidence>
<dbReference type="InterPro" id="IPR023193">
    <property type="entry name" value="EPSP_synthase_CS"/>
</dbReference>